<gene>
    <name evidence="3" type="ORF">GCM10022236_18550</name>
</gene>
<dbReference type="InterPro" id="IPR050963">
    <property type="entry name" value="Sirohydro_Cobaltochel/CbiX"/>
</dbReference>
<reference evidence="4" key="1">
    <citation type="journal article" date="2019" name="Int. J. Syst. Evol. Microbiol.">
        <title>The Global Catalogue of Microorganisms (GCM) 10K type strain sequencing project: providing services to taxonomists for standard genome sequencing and annotation.</title>
        <authorList>
            <consortium name="The Broad Institute Genomics Platform"/>
            <consortium name="The Broad Institute Genome Sequencing Center for Infectious Disease"/>
            <person name="Wu L."/>
            <person name="Ma J."/>
        </authorList>
    </citation>
    <scope>NUCLEOTIDE SEQUENCE [LARGE SCALE GENOMIC DNA]</scope>
    <source>
        <strain evidence="4">JCM 16929</strain>
    </source>
</reference>
<dbReference type="EMBL" id="BAABAB010000013">
    <property type="protein sequence ID" value="GAA3616704.1"/>
    <property type="molecule type" value="Genomic_DNA"/>
</dbReference>
<keyword evidence="2" id="KW-0456">Lyase</keyword>
<evidence type="ECO:0000313" key="3">
    <source>
        <dbReference type="EMBL" id="GAA3616704.1"/>
    </source>
</evidence>
<dbReference type="InterPro" id="IPR002762">
    <property type="entry name" value="CbiX-like"/>
</dbReference>
<accession>A0ABP6ZQ07</accession>
<dbReference type="SUPFAM" id="SSF53800">
    <property type="entry name" value="Chelatase"/>
    <property type="match status" value="1"/>
</dbReference>
<dbReference type="RefSeq" id="WP_344803691.1">
    <property type="nucleotide sequence ID" value="NZ_BAABAB010000013.1"/>
</dbReference>
<keyword evidence="1" id="KW-0479">Metal-binding</keyword>
<dbReference type="PANTHER" id="PTHR33542:SF5">
    <property type="entry name" value="FERROCHELATASE CHE1"/>
    <property type="match status" value="1"/>
</dbReference>
<evidence type="ECO:0000256" key="2">
    <source>
        <dbReference type="ARBA" id="ARBA00023239"/>
    </source>
</evidence>
<protein>
    <submittedName>
        <fullName evidence="3">Sirohydrochlorin chelatase</fullName>
    </submittedName>
</protein>
<evidence type="ECO:0000256" key="1">
    <source>
        <dbReference type="ARBA" id="ARBA00022723"/>
    </source>
</evidence>
<dbReference type="PANTHER" id="PTHR33542">
    <property type="entry name" value="SIROHYDROCHLORIN FERROCHELATASE, CHLOROPLASTIC"/>
    <property type="match status" value="1"/>
</dbReference>
<keyword evidence="4" id="KW-1185">Reference proteome</keyword>
<organism evidence="3 4">
    <name type="scientific">Microlunatus ginsengisoli</name>
    <dbReference type="NCBI Taxonomy" id="363863"/>
    <lineage>
        <taxon>Bacteria</taxon>
        <taxon>Bacillati</taxon>
        <taxon>Actinomycetota</taxon>
        <taxon>Actinomycetes</taxon>
        <taxon>Propionibacteriales</taxon>
        <taxon>Propionibacteriaceae</taxon>
        <taxon>Microlunatus</taxon>
    </lineage>
</organism>
<comment type="caution">
    <text evidence="3">The sequence shown here is derived from an EMBL/GenBank/DDBJ whole genome shotgun (WGS) entry which is preliminary data.</text>
</comment>
<dbReference type="CDD" id="cd03416">
    <property type="entry name" value="CbiX_SirB_N"/>
    <property type="match status" value="1"/>
</dbReference>
<sequence>MTRTAIVGLAHGSRHPGVRGPIDDLMAATAELAGAPARAAYLDLTEPGLDTVVGELVADGIERAAIVPLLFTNAFHARTDVPATVAAAGADRGCDLVTADILGTGDDVLSVVESIVDEAGIAADLPVLLYAVGSSDDSANAAVEAFAHRLGGRRGTAARAAFGTTDPRPQTVLPELVSDAPEGGVVALVPLFVSPGLLLDPLACLARDRGYPLTPPLGHRLAPVVAARATAALG</sequence>
<proteinExistence type="predicted"/>
<dbReference type="Pfam" id="PF01903">
    <property type="entry name" value="CbiX"/>
    <property type="match status" value="1"/>
</dbReference>
<dbReference type="Proteomes" id="UP001501490">
    <property type="component" value="Unassembled WGS sequence"/>
</dbReference>
<name>A0ABP6ZQ07_9ACTN</name>
<evidence type="ECO:0000313" key="4">
    <source>
        <dbReference type="Proteomes" id="UP001501490"/>
    </source>
</evidence>
<dbReference type="Gene3D" id="3.40.50.1400">
    <property type="match status" value="2"/>
</dbReference>